<dbReference type="EMBL" id="JBHUMQ010000003">
    <property type="protein sequence ID" value="MFD2692497.1"/>
    <property type="molecule type" value="Genomic_DNA"/>
</dbReference>
<proteinExistence type="inferred from homology"/>
<reference evidence="4" key="1">
    <citation type="journal article" date="2019" name="Int. J. Syst. Evol. Microbiol.">
        <title>The Global Catalogue of Microorganisms (GCM) 10K type strain sequencing project: providing services to taxonomists for standard genome sequencing and annotation.</title>
        <authorList>
            <consortium name="The Broad Institute Genomics Platform"/>
            <consortium name="The Broad Institute Genome Sequencing Center for Infectious Disease"/>
            <person name="Wu L."/>
            <person name="Ma J."/>
        </authorList>
    </citation>
    <scope>NUCLEOTIDE SEQUENCE [LARGE SCALE GENOMIC DNA]</scope>
    <source>
        <strain evidence="4">TISTR 2466</strain>
    </source>
</reference>
<dbReference type="InterPro" id="IPR017853">
    <property type="entry name" value="GH"/>
</dbReference>
<gene>
    <name evidence="3" type="ORF">ACFSUE_02405</name>
</gene>
<evidence type="ECO:0000256" key="1">
    <source>
        <dbReference type="ARBA" id="ARBA00010646"/>
    </source>
</evidence>
<evidence type="ECO:0000313" key="3">
    <source>
        <dbReference type="EMBL" id="MFD2692497.1"/>
    </source>
</evidence>
<keyword evidence="4" id="KW-1185">Reference proteome</keyword>
<evidence type="ECO:0000259" key="2">
    <source>
        <dbReference type="Pfam" id="PF01471"/>
    </source>
</evidence>
<sequence>MALIVDLSKYQDSDQIDWGKAKQLIDGLILRVQYGSLTLDKEYAKHVANAKKAGIPFMSYAYGHFVSIEDAKVEARDLIKRADKASAALILDVESLTLDSLRNKSELAAASQAYIDVLKAAGYKAGFYCSHNMYKAHHLDKVKADFLWLPRYGVNNGNKSTKPDWPCDLWQYTSKGNQPFYNGRLDLSDLNGNKGLDYFFGASKPKQETKPVNKPKPAAKVSALLKKGSKGSAVKSLQHDLITAGYSVGKSGADGDFGPATDAAVRKLQQDYRIGIDGVVGPQTKSALSKALAKKSKPSGKSVVPYPGHVLKRGNRGKDVQRIQRALGITVDGIFGKQTEAAVKAYQKRHGLSIDGIDGIVGKQTWNTLF</sequence>
<dbReference type="InterPro" id="IPR002053">
    <property type="entry name" value="Glyco_hydro_25"/>
</dbReference>
<dbReference type="Pfam" id="PF01471">
    <property type="entry name" value="PG_binding_1"/>
    <property type="match status" value="2"/>
</dbReference>
<accession>A0ABW5S0G5</accession>
<dbReference type="PANTHER" id="PTHR34135:SF1">
    <property type="entry name" value="GLYCOSYL HYDROLASE FAMILY 25"/>
    <property type="match status" value="1"/>
</dbReference>
<comment type="similarity">
    <text evidence="1">Belongs to the glycosyl hydrolase 25 family.</text>
</comment>
<organism evidence="3 4">
    <name type="scientific">Sporolactobacillus shoreicorticis</name>
    <dbReference type="NCBI Taxonomy" id="1923877"/>
    <lineage>
        <taxon>Bacteria</taxon>
        <taxon>Bacillati</taxon>
        <taxon>Bacillota</taxon>
        <taxon>Bacilli</taxon>
        <taxon>Bacillales</taxon>
        <taxon>Sporolactobacillaceae</taxon>
        <taxon>Sporolactobacillus</taxon>
    </lineage>
</organism>
<name>A0ABW5S0G5_9BACL</name>
<dbReference type="SUPFAM" id="SSF51445">
    <property type="entry name" value="(Trans)glycosidases"/>
    <property type="match status" value="1"/>
</dbReference>
<dbReference type="Pfam" id="PF01183">
    <property type="entry name" value="Glyco_hydro_25"/>
    <property type="match status" value="1"/>
</dbReference>
<dbReference type="SUPFAM" id="SSF47090">
    <property type="entry name" value="PGBD-like"/>
    <property type="match status" value="2"/>
</dbReference>
<feature type="domain" description="Peptidoglycan binding-like" evidence="2">
    <location>
        <begin position="328"/>
        <end position="369"/>
    </location>
</feature>
<dbReference type="Gene3D" id="3.20.20.80">
    <property type="entry name" value="Glycosidases"/>
    <property type="match status" value="1"/>
</dbReference>
<protein>
    <submittedName>
        <fullName evidence="3">Peptidoglycan-binding protein</fullName>
    </submittedName>
</protein>
<feature type="domain" description="Peptidoglycan binding-like" evidence="2">
    <location>
        <begin position="231"/>
        <end position="288"/>
    </location>
</feature>
<dbReference type="Gene3D" id="1.10.101.10">
    <property type="entry name" value="PGBD-like superfamily/PGBD"/>
    <property type="match status" value="2"/>
</dbReference>
<dbReference type="InterPro" id="IPR036366">
    <property type="entry name" value="PGBDSf"/>
</dbReference>
<comment type="caution">
    <text evidence="3">The sequence shown here is derived from an EMBL/GenBank/DDBJ whole genome shotgun (WGS) entry which is preliminary data.</text>
</comment>
<evidence type="ECO:0000313" key="4">
    <source>
        <dbReference type="Proteomes" id="UP001597399"/>
    </source>
</evidence>
<dbReference type="RefSeq" id="WP_253059681.1">
    <property type="nucleotide sequence ID" value="NZ_JAMXWM010000004.1"/>
</dbReference>
<dbReference type="InterPro" id="IPR002477">
    <property type="entry name" value="Peptidoglycan-bd-like"/>
</dbReference>
<dbReference type="PANTHER" id="PTHR34135">
    <property type="entry name" value="LYSOZYME"/>
    <property type="match status" value="1"/>
</dbReference>
<dbReference type="InterPro" id="IPR036365">
    <property type="entry name" value="PGBD-like_sf"/>
</dbReference>
<dbReference type="PROSITE" id="PS51904">
    <property type="entry name" value="GLYCOSYL_HYDROL_F25_2"/>
    <property type="match status" value="1"/>
</dbReference>
<dbReference type="Proteomes" id="UP001597399">
    <property type="component" value="Unassembled WGS sequence"/>
</dbReference>